<evidence type="ECO:0000256" key="6">
    <source>
        <dbReference type="RuleBase" id="RU363041"/>
    </source>
</evidence>
<evidence type="ECO:0000313" key="8">
    <source>
        <dbReference type="EMBL" id="MDT3767452.1"/>
    </source>
</evidence>
<sequence>MPSRSEQFSTRVVLSLVAAGLFVGLLSGLFGVGGGAVIVPALVYLGLSQREAAATSLIAIFPTALTGCVTYATTGNIDWLAAGGLTVGLVAGVQIGTYFLTKFSERFLRWAFVAFLVSIIVVQSVFVPNRGGSIRLSALTALGLVALGVACGFLSGILGIGGGGAAIPALCFIFGASDLAARGISLVSMIPGTLSGAIANLARRQAYLKTGLIIGVSAVCTVPVGAKLASLLSPRADALLFAAWQGVLLVRSVYVARQASSTDSKEDTRTRSHLETDQKTRSHLRTDQKTKGKTDQKTRSHLRTDLKTKGKTDRKAKESGR</sequence>
<keyword evidence="9" id="KW-1185">Reference proteome</keyword>
<evidence type="ECO:0000256" key="2">
    <source>
        <dbReference type="ARBA" id="ARBA00009142"/>
    </source>
</evidence>
<keyword evidence="4 6" id="KW-1133">Transmembrane helix</keyword>
<comment type="subcellular location">
    <subcellularLocation>
        <location evidence="6">Cell membrane</location>
        <topology evidence="6">Multi-pass membrane protein</topology>
    </subcellularLocation>
    <subcellularLocation>
        <location evidence="1">Membrane</location>
        <topology evidence="1">Multi-pass membrane protein</topology>
    </subcellularLocation>
</comment>
<evidence type="ECO:0000256" key="1">
    <source>
        <dbReference type="ARBA" id="ARBA00004141"/>
    </source>
</evidence>
<gene>
    <name evidence="8" type="ORF">QS713_05170</name>
</gene>
<evidence type="ECO:0000313" key="9">
    <source>
        <dbReference type="Proteomes" id="UP001247542"/>
    </source>
</evidence>
<dbReference type="RefSeq" id="WP_313273025.1">
    <property type="nucleotide sequence ID" value="NZ_JASXSX010000001.1"/>
</dbReference>
<dbReference type="EMBL" id="JASXSX010000001">
    <property type="protein sequence ID" value="MDT3767452.1"/>
    <property type="molecule type" value="Genomic_DNA"/>
</dbReference>
<feature type="transmembrane region" description="Helical" evidence="6">
    <location>
        <begin position="166"/>
        <end position="194"/>
    </location>
</feature>
<dbReference type="PANTHER" id="PTHR43701:SF2">
    <property type="entry name" value="MEMBRANE TRANSPORTER PROTEIN YJNA-RELATED"/>
    <property type="match status" value="1"/>
</dbReference>
<protein>
    <recommendedName>
        <fullName evidence="6">Probable membrane transporter protein</fullName>
    </recommendedName>
</protein>
<feature type="transmembrane region" description="Helical" evidence="6">
    <location>
        <begin position="238"/>
        <end position="256"/>
    </location>
</feature>
<comment type="caution">
    <text evidence="8">The sequence shown here is derived from an EMBL/GenBank/DDBJ whole genome shotgun (WGS) entry which is preliminary data.</text>
</comment>
<dbReference type="Proteomes" id="UP001247542">
    <property type="component" value="Unassembled WGS sequence"/>
</dbReference>
<name>A0ABU3ID77_9ACTO</name>
<feature type="region of interest" description="Disordered" evidence="7">
    <location>
        <begin position="260"/>
        <end position="321"/>
    </location>
</feature>
<dbReference type="InterPro" id="IPR051598">
    <property type="entry name" value="TSUP/Inactive_protease-like"/>
</dbReference>
<evidence type="ECO:0000256" key="3">
    <source>
        <dbReference type="ARBA" id="ARBA00022692"/>
    </source>
</evidence>
<accession>A0ABU3ID77</accession>
<evidence type="ECO:0000256" key="7">
    <source>
        <dbReference type="SAM" id="MobiDB-lite"/>
    </source>
</evidence>
<dbReference type="PANTHER" id="PTHR43701">
    <property type="entry name" value="MEMBRANE TRANSPORTER PROTEIN MJ0441-RELATED"/>
    <property type="match status" value="1"/>
</dbReference>
<proteinExistence type="inferred from homology"/>
<feature type="transmembrane region" description="Helical" evidence="6">
    <location>
        <begin position="79"/>
        <end position="101"/>
    </location>
</feature>
<evidence type="ECO:0000256" key="5">
    <source>
        <dbReference type="ARBA" id="ARBA00023136"/>
    </source>
</evidence>
<feature type="compositionally biased region" description="Basic and acidic residues" evidence="7">
    <location>
        <begin position="263"/>
        <end position="321"/>
    </location>
</feature>
<feature type="transmembrane region" description="Helical" evidence="6">
    <location>
        <begin position="52"/>
        <end position="72"/>
    </location>
</feature>
<evidence type="ECO:0000256" key="4">
    <source>
        <dbReference type="ARBA" id="ARBA00022989"/>
    </source>
</evidence>
<dbReference type="InterPro" id="IPR002781">
    <property type="entry name" value="TM_pro_TauE-like"/>
</dbReference>
<keyword evidence="5 6" id="KW-0472">Membrane</keyword>
<feature type="transmembrane region" description="Helical" evidence="6">
    <location>
        <begin position="107"/>
        <end position="127"/>
    </location>
</feature>
<comment type="similarity">
    <text evidence="2 6">Belongs to the 4-toluene sulfonate uptake permease (TSUP) (TC 2.A.102) family.</text>
</comment>
<feature type="transmembrane region" description="Helical" evidence="6">
    <location>
        <begin position="206"/>
        <end position="226"/>
    </location>
</feature>
<dbReference type="Pfam" id="PF01925">
    <property type="entry name" value="TauE"/>
    <property type="match status" value="2"/>
</dbReference>
<organism evidence="8 9">
    <name type="scientific">Gleimia hominis</name>
    <dbReference type="NCBI Taxonomy" id="595468"/>
    <lineage>
        <taxon>Bacteria</taxon>
        <taxon>Bacillati</taxon>
        <taxon>Actinomycetota</taxon>
        <taxon>Actinomycetes</taxon>
        <taxon>Actinomycetales</taxon>
        <taxon>Actinomycetaceae</taxon>
        <taxon>Gleimia</taxon>
    </lineage>
</organism>
<reference evidence="8 9" key="1">
    <citation type="submission" date="2023-06" db="EMBL/GenBank/DDBJ databases">
        <title>Draft genome sequence of Gleimia hominis type strain CCUG 57540T.</title>
        <authorList>
            <person name="Salva-Serra F."/>
            <person name="Cardew S."/>
            <person name="Jensie Markopoulos S."/>
            <person name="Ohlen M."/>
            <person name="Inganas E."/>
            <person name="Svensson-Stadler L."/>
            <person name="Moore E.R.B."/>
        </authorList>
    </citation>
    <scope>NUCLEOTIDE SEQUENCE [LARGE SCALE GENOMIC DNA]</scope>
    <source>
        <strain evidence="8 9">CCUG 57540</strain>
    </source>
</reference>
<feature type="transmembrane region" description="Helical" evidence="6">
    <location>
        <begin position="139"/>
        <end position="160"/>
    </location>
</feature>
<feature type="transmembrane region" description="Helical" evidence="6">
    <location>
        <begin position="12"/>
        <end position="32"/>
    </location>
</feature>
<keyword evidence="6" id="KW-1003">Cell membrane</keyword>
<keyword evidence="3 6" id="KW-0812">Transmembrane</keyword>